<gene>
    <name evidence="13" type="ORF">P9847_26945</name>
</gene>
<evidence type="ECO:0000256" key="8">
    <source>
        <dbReference type="ARBA" id="ARBA00032824"/>
    </source>
</evidence>
<evidence type="ECO:0000256" key="4">
    <source>
        <dbReference type="ARBA" id="ARBA00022862"/>
    </source>
</evidence>
<comment type="function">
    <text evidence="1">Thiol-specific peroxidase that catalyzes the reduction of hydrogen peroxide and organic hydroperoxides to water and alcohols, respectively. Plays a role in cell protection against oxidative stress by detoxifying peroxides and as sensor of hydrogen peroxide-mediated signaling events.</text>
</comment>
<keyword evidence="6" id="KW-1015">Disulfide bond</keyword>
<evidence type="ECO:0000256" key="3">
    <source>
        <dbReference type="ARBA" id="ARBA00022559"/>
    </source>
</evidence>
<sequence>MNDQLRPGDIAPLFHSKDQHDNPVSLEDYRGRKVLLAFFRNSACALCNLRVHQFMQRSTVWQQEGMEVIALFESPEASLRKYVGQQDAPFPLIADPVAEIYDLFGVESSEAKAQATLSKPGIHEEISAKVEAAGFKLIPEEGSNFNRIPAEFLIDEDGVIQVAYYGELITDHLPFETIERFAAGHGEDARRLQP</sequence>
<dbReference type="InterPro" id="IPR036249">
    <property type="entry name" value="Thioredoxin-like_sf"/>
</dbReference>
<evidence type="ECO:0000256" key="2">
    <source>
        <dbReference type="ARBA" id="ARBA00013017"/>
    </source>
</evidence>
<protein>
    <recommendedName>
        <fullName evidence="2">thioredoxin-dependent peroxiredoxin</fullName>
        <ecNumber evidence="2">1.11.1.24</ecNumber>
    </recommendedName>
    <alternativeName>
        <fullName evidence="10">Bacterioferritin comigratory protein</fullName>
    </alternativeName>
    <alternativeName>
        <fullName evidence="8">Thioredoxin peroxidase</fullName>
    </alternativeName>
</protein>
<keyword evidence="3" id="KW-0575">Peroxidase</keyword>
<evidence type="ECO:0000256" key="11">
    <source>
        <dbReference type="ARBA" id="ARBA00049091"/>
    </source>
</evidence>
<evidence type="ECO:0000256" key="9">
    <source>
        <dbReference type="ARBA" id="ARBA00038489"/>
    </source>
</evidence>
<keyword evidence="5" id="KW-0560">Oxidoreductase</keyword>
<dbReference type="PANTHER" id="PTHR42801">
    <property type="entry name" value="THIOREDOXIN-DEPENDENT PEROXIDE REDUCTASE"/>
    <property type="match status" value="1"/>
</dbReference>
<evidence type="ECO:0000256" key="7">
    <source>
        <dbReference type="ARBA" id="ARBA00023284"/>
    </source>
</evidence>
<comment type="similarity">
    <text evidence="9">Belongs to the peroxiredoxin family. BCP/PrxQ subfamily.</text>
</comment>
<proteinExistence type="inferred from homology"/>
<organism evidence="13 14">
    <name type="scientific">Paenibacillus chibensis</name>
    <dbReference type="NCBI Taxonomy" id="59846"/>
    <lineage>
        <taxon>Bacteria</taxon>
        <taxon>Bacillati</taxon>
        <taxon>Bacillota</taxon>
        <taxon>Bacilli</taxon>
        <taxon>Bacillales</taxon>
        <taxon>Paenibacillaceae</taxon>
        <taxon>Paenibacillus</taxon>
    </lineage>
</organism>
<name>A0ABU6Q1A4_9BACL</name>
<dbReference type="Gene3D" id="3.40.30.10">
    <property type="entry name" value="Glutaredoxin"/>
    <property type="match status" value="1"/>
</dbReference>
<accession>A0ABU6Q1A4</accession>
<dbReference type="PROSITE" id="PS51352">
    <property type="entry name" value="THIOREDOXIN_2"/>
    <property type="match status" value="1"/>
</dbReference>
<dbReference type="PANTHER" id="PTHR42801:SF22">
    <property type="entry name" value="PEROXIREDOXIN SLL0755-RELATED"/>
    <property type="match status" value="1"/>
</dbReference>
<evidence type="ECO:0000256" key="10">
    <source>
        <dbReference type="ARBA" id="ARBA00041373"/>
    </source>
</evidence>
<keyword evidence="4" id="KW-0049">Antioxidant</keyword>
<dbReference type="InterPro" id="IPR050924">
    <property type="entry name" value="Peroxiredoxin_BCP/PrxQ"/>
</dbReference>
<dbReference type="SUPFAM" id="SSF52833">
    <property type="entry name" value="Thioredoxin-like"/>
    <property type="match status" value="1"/>
</dbReference>
<keyword evidence="14" id="KW-1185">Reference proteome</keyword>
<feature type="domain" description="Thioredoxin" evidence="12">
    <location>
        <begin position="5"/>
        <end position="183"/>
    </location>
</feature>
<evidence type="ECO:0000313" key="14">
    <source>
        <dbReference type="Proteomes" id="UP001343257"/>
    </source>
</evidence>
<dbReference type="Pfam" id="PF00578">
    <property type="entry name" value="AhpC-TSA"/>
    <property type="match status" value="1"/>
</dbReference>
<evidence type="ECO:0000256" key="1">
    <source>
        <dbReference type="ARBA" id="ARBA00003330"/>
    </source>
</evidence>
<evidence type="ECO:0000256" key="5">
    <source>
        <dbReference type="ARBA" id="ARBA00023002"/>
    </source>
</evidence>
<dbReference type="InterPro" id="IPR000866">
    <property type="entry name" value="AhpC/TSA"/>
</dbReference>
<dbReference type="RefSeq" id="WP_328282321.1">
    <property type="nucleotide sequence ID" value="NZ_JARTLD010000082.1"/>
</dbReference>
<evidence type="ECO:0000259" key="12">
    <source>
        <dbReference type="PROSITE" id="PS51352"/>
    </source>
</evidence>
<comment type="catalytic activity">
    <reaction evidence="11">
        <text>a hydroperoxide + [thioredoxin]-dithiol = an alcohol + [thioredoxin]-disulfide + H2O</text>
        <dbReference type="Rhea" id="RHEA:62620"/>
        <dbReference type="Rhea" id="RHEA-COMP:10698"/>
        <dbReference type="Rhea" id="RHEA-COMP:10700"/>
        <dbReference type="ChEBI" id="CHEBI:15377"/>
        <dbReference type="ChEBI" id="CHEBI:29950"/>
        <dbReference type="ChEBI" id="CHEBI:30879"/>
        <dbReference type="ChEBI" id="CHEBI:35924"/>
        <dbReference type="ChEBI" id="CHEBI:50058"/>
        <dbReference type="EC" id="1.11.1.24"/>
    </reaction>
</comment>
<dbReference type="Proteomes" id="UP001343257">
    <property type="component" value="Unassembled WGS sequence"/>
</dbReference>
<evidence type="ECO:0000313" key="13">
    <source>
        <dbReference type="EMBL" id="MED5020904.1"/>
    </source>
</evidence>
<comment type="caution">
    <text evidence="13">The sequence shown here is derived from an EMBL/GenBank/DDBJ whole genome shotgun (WGS) entry which is preliminary data.</text>
</comment>
<evidence type="ECO:0000256" key="6">
    <source>
        <dbReference type="ARBA" id="ARBA00023157"/>
    </source>
</evidence>
<reference evidence="13 14" key="1">
    <citation type="submission" date="2023-03" db="EMBL/GenBank/DDBJ databases">
        <title>Bacillus Genome Sequencing.</title>
        <authorList>
            <person name="Dunlap C."/>
        </authorList>
    </citation>
    <scope>NUCLEOTIDE SEQUENCE [LARGE SCALE GENOMIC DNA]</scope>
    <source>
        <strain evidence="13 14">NRS-52</strain>
    </source>
</reference>
<dbReference type="InterPro" id="IPR013766">
    <property type="entry name" value="Thioredoxin_domain"/>
</dbReference>
<dbReference type="EC" id="1.11.1.24" evidence="2"/>
<keyword evidence="7" id="KW-0676">Redox-active center</keyword>
<dbReference type="EMBL" id="JARTLD010000082">
    <property type="protein sequence ID" value="MED5020904.1"/>
    <property type="molecule type" value="Genomic_DNA"/>
</dbReference>